<evidence type="ECO:0000313" key="3">
    <source>
        <dbReference type="Proteomes" id="UP000653231"/>
    </source>
</evidence>
<dbReference type="EMBL" id="JACXRZ010000026">
    <property type="protein sequence ID" value="MBD3147107.1"/>
    <property type="molecule type" value="Genomic_DNA"/>
</dbReference>
<proteinExistence type="predicted"/>
<comment type="caution">
    <text evidence="2">The sequence shown here is derived from an EMBL/GenBank/DDBJ whole genome shotgun (WGS) entry which is preliminary data.</text>
</comment>
<keyword evidence="3" id="KW-1185">Reference proteome</keyword>
<organism evidence="2 3">
    <name type="scientific">Microbispora bryophytorum subsp. camponoti</name>
    <dbReference type="NCBI Taxonomy" id="1677852"/>
    <lineage>
        <taxon>Bacteria</taxon>
        <taxon>Bacillati</taxon>
        <taxon>Actinomycetota</taxon>
        <taxon>Actinomycetes</taxon>
        <taxon>Streptosporangiales</taxon>
        <taxon>Streptosporangiaceae</taxon>
        <taxon>Microbispora</taxon>
    </lineage>
</organism>
<sequence length="118" mass="12508">MVVLAALVAGSLIATASGASADAGPWTGRLMNGNGSVDVSADRRDITVCDLETDHDFVGAEYETTYGRTINIQAGPGRQCVSDSVFFGRIRSVMLCHGPDVNPEGGSYRWCDRPRAIS</sequence>
<feature type="signal peptide" evidence="1">
    <location>
        <begin position="1"/>
        <end position="21"/>
    </location>
</feature>
<reference evidence="2 3" key="1">
    <citation type="submission" date="2020-09" db="EMBL/GenBank/DDBJ databases">
        <title>Actinomycete isolated from the Camponotus japonicus Mayr.</title>
        <authorList>
            <person name="Gong X."/>
        </authorList>
    </citation>
    <scope>NUCLEOTIDE SEQUENCE [LARGE SCALE GENOMIC DNA]</scope>
    <source>
        <strain evidence="2 3">2C-HV3</strain>
    </source>
</reference>
<evidence type="ECO:0000256" key="1">
    <source>
        <dbReference type="SAM" id="SignalP"/>
    </source>
</evidence>
<name>A0ABR8LBQ7_9ACTN</name>
<protein>
    <submittedName>
        <fullName evidence="2">Uncharacterized protein</fullName>
    </submittedName>
</protein>
<evidence type="ECO:0000313" key="2">
    <source>
        <dbReference type="EMBL" id="MBD3147107.1"/>
    </source>
</evidence>
<dbReference type="Proteomes" id="UP000653231">
    <property type="component" value="Unassembled WGS sequence"/>
</dbReference>
<gene>
    <name evidence="2" type="ORF">IEQ31_28525</name>
</gene>
<accession>A0ABR8LBQ7</accession>
<feature type="chain" id="PRO_5047445662" evidence="1">
    <location>
        <begin position="22"/>
        <end position="118"/>
    </location>
</feature>
<keyword evidence="1" id="KW-0732">Signal</keyword>